<organism evidence="2">
    <name type="scientific">Varroa destructor</name>
    <name type="common">Honeybee mite</name>
    <dbReference type="NCBI Taxonomy" id="109461"/>
    <lineage>
        <taxon>Eukaryota</taxon>
        <taxon>Metazoa</taxon>
        <taxon>Ecdysozoa</taxon>
        <taxon>Arthropoda</taxon>
        <taxon>Chelicerata</taxon>
        <taxon>Arachnida</taxon>
        <taxon>Acari</taxon>
        <taxon>Parasitiformes</taxon>
        <taxon>Mesostigmata</taxon>
        <taxon>Gamasina</taxon>
        <taxon>Dermanyssoidea</taxon>
        <taxon>Varroidae</taxon>
        <taxon>Varroa</taxon>
    </lineage>
</organism>
<name>A0A2K8FKX4_VARDE</name>
<feature type="chain" id="PRO_5036043713" evidence="1">
    <location>
        <begin position="17"/>
        <end position="134"/>
    </location>
</feature>
<dbReference type="EMBL" id="KU647280">
    <property type="protein sequence ID" value="APZ76640.1"/>
    <property type="molecule type" value="Genomic_DNA"/>
</dbReference>
<sequence>MFKLLVIATVVAVAIADVQPAIEALKTAIDNLDIPDERKALYKASADKSKECLEGVAADAGPERIQDYITKLSPLVAACSEEIKGIAHDHVEERKTKFQECMKEKVHGEESTLDEKQKENVVKVKACLQQALAS</sequence>
<feature type="non-terminal residue" evidence="2">
    <location>
        <position position="1"/>
    </location>
</feature>
<dbReference type="RefSeq" id="XP_022649857.1">
    <property type="nucleotide sequence ID" value="XM_022794122.1"/>
</dbReference>
<dbReference type="SMR" id="A0A2K8FKX4"/>
<dbReference type="EnsemblMetazoa" id="XM_022794122">
    <property type="protein sequence ID" value="XP_022649857"/>
    <property type="gene ID" value="LOC111245586"/>
</dbReference>
<evidence type="ECO:0000256" key="1">
    <source>
        <dbReference type="SAM" id="SignalP"/>
    </source>
</evidence>
<dbReference type="KEGG" id="vde:111245586"/>
<evidence type="ECO:0000313" key="2">
    <source>
        <dbReference type="EMBL" id="APZ76640.1"/>
    </source>
</evidence>
<feature type="signal peptide" evidence="1">
    <location>
        <begin position="1"/>
        <end position="16"/>
    </location>
</feature>
<keyword evidence="1" id="KW-0732">Signal</keyword>
<reference evidence="2" key="1">
    <citation type="submission" date="2016-02" db="EMBL/GenBank/DDBJ databases">
        <title>Varroa destructor mites: killers and saviors of Apis cerana honeybees.</title>
        <authorList>
            <person name="Zhang Y."/>
            <person name="Han R."/>
        </authorList>
    </citation>
    <scope>NUCLEOTIDE SEQUENCE</scope>
</reference>
<dbReference type="InParanoid" id="A0A2K8FKX4"/>
<evidence type="ECO:0000313" key="4">
    <source>
        <dbReference type="Proteomes" id="UP000594260"/>
    </source>
</evidence>
<evidence type="ECO:0000313" key="3">
    <source>
        <dbReference type="EnsemblMetazoa" id="XP_022649857"/>
    </source>
</evidence>
<dbReference type="GeneID" id="111245586"/>
<protein>
    <submittedName>
        <fullName evidence="2">Saliva protein</fullName>
    </submittedName>
</protein>
<reference evidence="3" key="2">
    <citation type="submission" date="2021-01" db="UniProtKB">
        <authorList>
            <consortium name="EnsemblMetazoa"/>
        </authorList>
    </citation>
    <scope>IDENTIFICATION</scope>
</reference>
<accession>A0A2K8FKX4</accession>
<keyword evidence="4" id="KW-1185">Reference proteome</keyword>
<dbReference type="Proteomes" id="UP000594260">
    <property type="component" value="Unplaced"/>
</dbReference>
<dbReference type="AlphaFoldDB" id="A0A2K8FKX4"/>
<proteinExistence type="predicted"/>